<dbReference type="RefSeq" id="WP_079472213.1">
    <property type="nucleotide sequence ID" value="NZ_FUZZ01000004.1"/>
</dbReference>
<organism evidence="5 6">
    <name type="scientific">Chitinophaga ginsengisegetis</name>
    <dbReference type="NCBI Taxonomy" id="393003"/>
    <lineage>
        <taxon>Bacteria</taxon>
        <taxon>Pseudomonadati</taxon>
        <taxon>Bacteroidota</taxon>
        <taxon>Chitinophagia</taxon>
        <taxon>Chitinophagales</taxon>
        <taxon>Chitinophagaceae</taxon>
        <taxon>Chitinophaga</taxon>
    </lineage>
</organism>
<keyword evidence="6" id="KW-1185">Reference proteome</keyword>
<dbReference type="SUPFAM" id="SSF55729">
    <property type="entry name" value="Acyl-CoA N-acyltransferases (Nat)"/>
    <property type="match status" value="1"/>
</dbReference>
<keyword evidence="1 5" id="KW-0808">Transferase</keyword>
<dbReference type="PROSITE" id="PS51186">
    <property type="entry name" value="GNAT"/>
    <property type="match status" value="1"/>
</dbReference>
<name>A0A1T5P9Z6_9BACT</name>
<evidence type="ECO:0000256" key="2">
    <source>
        <dbReference type="ARBA" id="ARBA00023315"/>
    </source>
</evidence>
<dbReference type="EMBL" id="FUZZ01000004">
    <property type="protein sequence ID" value="SKD09069.1"/>
    <property type="molecule type" value="Genomic_DNA"/>
</dbReference>
<gene>
    <name evidence="5" type="ORF">SAMN05660461_4948</name>
</gene>
<protein>
    <submittedName>
        <fullName evidence="5">Protein N-acetyltransferase, RimJ/RimL family</fullName>
    </submittedName>
</protein>
<dbReference type="Gene3D" id="3.40.630.30">
    <property type="match status" value="1"/>
</dbReference>
<proteinExistence type="inferred from homology"/>
<dbReference type="STRING" id="393003.SAMN05660461_4948"/>
<dbReference type="InterPro" id="IPR000182">
    <property type="entry name" value="GNAT_dom"/>
</dbReference>
<evidence type="ECO:0000256" key="1">
    <source>
        <dbReference type="ARBA" id="ARBA00022679"/>
    </source>
</evidence>
<keyword evidence="2" id="KW-0012">Acyltransferase</keyword>
<evidence type="ECO:0000256" key="3">
    <source>
        <dbReference type="ARBA" id="ARBA00038502"/>
    </source>
</evidence>
<dbReference type="GO" id="GO:0016747">
    <property type="term" value="F:acyltransferase activity, transferring groups other than amino-acyl groups"/>
    <property type="evidence" value="ECO:0007669"/>
    <property type="project" value="InterPro"/>
</dbReference>
<dbReference type="PANTHER" id="PTHR43792:SF8">
    <property type="entry name" value="[RIBOSOMAL PROTEIN US5]-ALANINE N-ACETYLTRANSFERASE"/>
    <property type="match status" value="1"/>
</dbReference>
<comment type="similarity">
    <text evidence="3">Belongs to the acetyltransferase family. RimJ subfamily.</text>
</comment>
<accession>A0A1T5P9Z6</accession>
<feature type="domain" description="N-acetyltransferase" evidence="4">
    <location>
        <begin position="12"/>
        <end position="172"/>
    </location>
</feature>
<dbReference type="InterPro" id="IPR051531">
    <property type="entry name" value="N-acetyltransferase"/>
</dbReference>
<dbReference type="PANTHER" id="PTHR43792">
    <property type="entry name" value="GNAT FAMILY, PUTATIVE (AFU_ORTHOLOGUE AFUA_3G00765)-RELATED-RELATED"/>
    <property type="match status" value="1"/>
</dbReference>
<sequence>MKTFPELYTNRLKLRKVATDDLNALVRYANNKKISENILNITYPYKEEDAAFWIDLAIKAYASGERVVFAINLKELSEFIGAIGLRIDTRHNHAELGYWIGEPFWGKGLMTEAVKEVLKFGFGTLHLHKIFATVFTDNRASERTLINNGLVKEGELVDQYKVDDVYKTVYQYRLTKQEYEKAISPI</sequence>
<dbReference type="Proteomes" id="UP000190166">
    <property type="component" value="Unassembled WGS sequence"/>
</dbReference>
<dbReference type="Pfam" id="PF13302">
    <property type="entry name" value="Acetyltransf_3"/>
    <property type="match status" value="1"/>
</dbReference>
<dbReference type="InterPro" id="IPR016181">
    <property type="entry name" value="Acyl_CoA_acyltransferase"/>
</dbReference>
<dbReference type="AlphaFoldDB" id="A0A1T5P9Z6"/>
<evidence type="ECO:0000313" key="5">
    <source>
        <dbReference type="EMBL" id="SKD09069.1"/>
    </source>
</evidence>
<evidence type="ECO:0000313" key="6">
    <source>
        <dbReference type="Proteomes" id="UP000190166"/>
    </source>
</evidence>
<reference evidence="6" key="1">
    <citation type="submission" date="2017-02" db="EMBL/GenBank/DDBJ databases">
        <authorList>
            <person name="Varghese N."/>
            <person name="Submissions S."/>
        </authorList>
    </citation>
    <scope>NUCLEOTIDE SEQUENCE [LARGE SCALE GENOMIC DNA]</scope>
    <source>
        <strain evidence="6">DSM 18108</strain>
    </source>
</reference>
<evidence type="ECO:0000259" key="4">
    <source>
        <dbReference type="PROSITE" id="PS51186"/>
    </source>
</evidence>